<keyword evidence="1" id="KW-1133">Transmembrane helix</keyword>
<evidence type="ECO:0000313" key="2">
    <source>
        <dbReference type="EMBL" id="KKU85546.1"/>
    </source>
</evidence>
<evidence type="ECO:0000313" key="3">
    <source>
        <dbReference type="Proteomes" id="UP000034739"/>
    </source>
</evidence>
<reference evidence="2 3" key="1">
    <citation type="journal article" date="2015" name="Nature">
        <title>rRNA introns, odd ribosomes, and small enigmatic genomes across a large radiation of phyla.</title>
        <authorList>
            <person name="Brown C.T."/>
            <person name="Hug L.A."/>
            <person name="Thomas B.C."/>
            <person name="Sharon I."/>
            <person name="Castelle C.J."/>
            <person name="Singh A."/>
            <person name="Wilkins M.J."/>
            <person name="Williams K.H."/>
            <person name="Banfield J.F."/>
        </authorList>
    </citation>
    <scope>NUCLEOTIDE SEQUENCE [LARGE SCALE GENOMIC DNA]</scope>
</reference>
<dbReference type="AlphaFoldDB" id="A0A0G1TUN5"/>
<accession>A0A0G1TUN5</accession>
<proteinExistence type="predicted"/>
<keyword evidence="1" id="KW-0812">Transmembrane</keyword>
<feature type="transmembrane region" description="Helical" evidence="1">
    <location>
        <begin position="130"/>
        <end position="147"/>
    </location>
</feature>
<keyword evidence="1" id="KW-0472">Membrane</keyword>
<gene>
    <name evidence="2" type="ORF">UY16_C0076G0007</name>
</gene>
<name>A0A0G1TUN5_9BACT</name>
<sequence length="151" mass="16839">MSAEKRDALTQAREAMTWPTDMPMSPDRKPARERPLVITAISLIGLLGVIALLINDILVLAGKQILLVEGEVVTQRVGYWFVPVLLLLDALGILVFVGFWKMRRWAVYLYIALILFSTILFVSLNQPSPLLSYAVPIVIIGVGLIHIKKMT</sequence>
<dbReference type="EMBL" id="LCOY01000076">
    <property type="protein sequence ID" value="KKU85546.1"/>
    <property type="molecule type" value="Genomic_DNA"/>
</dbReference>
<comment type="caution">
    <text evidence="2">The sequence shown here is derived from an EMBL/GenBank/DDBJ whole genome shotgun (WGS) entry which is preliminary data.</text>
</comment>
<feature type="transmembrane region" description="Helical" evidence="1">
    <location>
        <begin position="80"/>
        <end position="100"/>
    </location>
</feature>
<feature type="transmembrane region" description="Helical" evidence="1">
    <location>
        <begin position="36"/>
        <end position="60"/>
    </location>
</feature>
<organism evidence="2 3">
    <name type="scientific">Candidatus Gottesmanbacteria bacterium GW2011_GWA2_47_9</name>
    <dbReference type="NCBI Taxonomy" id="1618445"/>
    <lineage>
        <taxon>Bacteria</taxon>
        <taxon>Candidatus Gottesmaniibacteriota</taxon>
    </lineage>
</organism>
<evidence type="ECO:0000256" key="1">
    <source>
        <dbReference type="SAM" id="Phobius"/>
    </source>
</evidence>
<dbReference type="Proteomes" id="UP000034739">
    <property type="component" value="Unassembled WGS sequence"/>
</dbReference>
<protein>
    <submittedName>
        <fullName evidence="2">Uncharacterized protein</fullName>
    </submittedName>
</protein>
<feature type="transmembrane region" description="Helical" evidence="1">
    <location>
        <begin position="107"/>
        <end position="124"/>
    </location>
</feature>